<evidence type="ECO:0000313" key="3">
    <source>
        <dbReference type="EMBL" id="KKQ50460.1"/>
    </source>
</evidence>
<feature type="compositionally biased region" description="Polar residues" evidence="1">
    <location>
        <begin position="36"/>
        <end position="53"/>
    </location>
</feature>
<feature type="transmembrane region" description="Helical" evidence="2">
    <location>
        <begin position="6"/>
        <end position="26"/>
    </location>
</feature>
<keyword evidence="2" id="KW-1133">Transmembrane helix</keyword>
<keyword evidence="2" id="KW-0812">Transmembrane</keyword>
<reference evidence="3 4" key="1">
    <citation type="journal article" date="2015" name="Nature">
        <title>rRNA introns, odd ribosomes, and small enigmatic genomes across a large radiation of phyla.</title>
        <authorList>
            <person name="Brown C.T."/>
            <person name="Hug L.A."/>
            <person name="Thomas B.C."/>
            <person name="Sharon I."/>
            <person name="Castelle C.J."/>
            <person name="Singh A."/>
            <person name="Wilkins M.J."/>
            <person name="Williams K.H."/>
            <person name="Banfield J.F."/>
        </authorList>
    </citation>
    <scope>NUCLEOTIDE SEQUENCE [LARGE SCALE GENOMIC DNA]</scope>
</reference>
<gene>
    <name evidence="3" type="ORF">US68_C0005G0027</name>
</gene>
<sequence>MIKELSLAVIFGLLIGFGLTGTFYFIKQNNNSHKNTPNIVVPTPSSDSQTDPNLSPTTAPLTTTSSFEVTSPQTNDIISTSKTTLKGVAPSGSLIVITTPLKNYHLNTNAQGNFSQVIDLEPGYNVINLTSIDQNDQESHLEIFLTYSTTKLE</sequence>
<comment type="caution">
    <text evidence="3">The sequence shown here is derived from an EMBL/GenBank/DDBJ whole genome shotgun (WGS) entry which is preliminary data.</text>
</comment>
<protein>
    <recommendedName>
        <fullName evidence="5">Polymorphic outer membrane protein</fullName>
    </recommendedName>
</protein>
<dbReference type="Proteomes" id="UP000034231">
    <property type="component" value="Unassembled WGS sequence"/>
</dbReference>
<dbReference type="InterPro" id="IPR013783">
    <property type="entry name" value="Ig-like_fold"/>
</dbReference>
<dbReference type="EMBL" id="LBTX01000005">
    <property type="protein sequence ID" value="KKQ50460.1"/>
    <property type="molecule type" value="Genomic_DNA"/>
</dbReference>
<dbReference type="Gene3D" id="2.60.40.10">
    <property type="entry name" value="Immunoglobulins"/>
    <property type="match status" value="1"/>
</dbReference>
<evidence type="ECO:0000256" key="2">
    <source>
        <dbReference type="SAM" id="Phobius"/>
    </source>
</evidence>
<proteinExistence type="predicted"/>
<name>A0A0G0IHH1_9BACT</name>
<feature type="compositionally biased region" description="Low complexity" evidence="1">
    <location>
        <begin position="54"/>
        <end position="66"/>
    </location>
</feature>
<accession>A0A0G0IHH1</accession>
<feature type="region of interest" description="Disordered" evidence="1">
    <location>
        <begin position="36"/>
        <end position="66"/>
    </location>
</feature>
<keyword evidence="2" id="KW-0472">Membrane</keyword>
<organism evidence="3 4">
    <name type="scientific">Candidatus Shapirobacteria bacterium GW2011_GWE1_38_10</name>
    <dbReference type="NCBI Taxonomy" id="1618488"/>
    <lineage>
        <taxon>Bacteria</taxon>
        <taxon>Candidatus Shapironibacteriota</taxon>
    </lineage>
</organism>
<evidence type="ECO:0000256" key="1">
    <source>
        <dbReference type="SAM" id="MobiDB-lite"/>
    </source>
</evidence>
<evidence type="ECO:0000313" key="4">
    <source>
        <dbReference type="Proteomes" id="UP000034231"/>
    </source>
</evidence>
<evidence type="ECO:0008006" key="5">
    <source>
        <dbReference type="Google" id="ProtNLM"/>
    </source>
</evidence>
<dbReference type="AlphaFoldDB" id="A0A0G0IHH1"/>